<name>A0A1H0NYQ8_9BACT</name>
<organism evidence="2 3">
    <name type="scientific">Desulforhopalus singaporensis</name>
    <dbReference type="NCBI Taxonomy" id="91360"/>
    <lineage>
        <taxon>Bacteria</taxon>
        <taxon>Pseudomonadati</taxon>
        <taxon>Thermodesulfobacteriota</taxon>
        <taxon>Desulfobulbia</taxon>
        <taxon>Desulfobulbales</taxon>
        <taxon>Desulfocapsaceae</taxon>
        <taxon>Desulforhopalus</taxon>
    </lineage>
</organism>
<dbReference type="AlphaFoldDB" id="A0A1H0NYQ8"/>
<dbReference type="CDD" id="cd06661">
    <property type="entry name" value="GGCT_like"/>
    <property type="match status" value="1"/>
</dbReference>
<dbReference type="GO" id="GO:0016740">
    <property type="term" value="F:transferase activity"/>
    <property type="evidence" value="ECO:0007669"/>
    <property type="project" value="UniProtKB-KW"/>
</dbReference>
<dbReference type="SUPFAM" id="SSF110857">
    <property type="entry name" value="Gamma-glutamyl cyclotransferase-like"/>
    <property type="match status" value="1"/>
</dbReference>
<proteinExistence type="predicted"/>
<keyword evidence="3" id="KW-1185">Reference proteome</keyword>
<dbReference type="Proteomes" id="UP000199073">
    <property type="component" value="Unassembled WGS sequence"/>
</dbReference>
<protein>
    <submittedName>
        <fullName evidence="2">Gamma-glutamyl cyclotransferase, AIG2-like</fullName>
    </submittedName>
</protein>
<dbReference type="InterPro" id="IPR036568">
    <property type="entry name" value="GGCT-like_sf"/>
</dbReference>
<dbReference type="Pfam" id="PF06094">
    <property type="entry name" value="GGACT"/>
    <property type="match status" value="1"/>
</dbReference>
<reference evidence="2 3" key="1">
    <citation type="submission" date="2016-10" db="EMBL/GenBank/DDBJ databases">
        <authorList>
            <person name="de Groot N.N."/>
        </authorList>
    </citation>
    <scope>NUCLEOTIDE SEQUENCE [LARGE SCALE GENOMIC DNA]</scope>
    <source>
        <strain evidence="2 3">DSM 12130</strain>
    </source>
</reference>
<sequence length="171" mass="19449">MLNYFAYGSNMSLARLQERVCRVRILGTGMLRGYLLKFHKKGMDGSAKCDAFYTGNPDHYVLGRVFAINEQQKILLDRVEGLGKGYCEKMVEILPVCSLSAPVQGRQKASIYYATDIDESLKPFSWYKNHVLQGGREAGFDCDYMRLIEQTAAIEDPDLSREAQQTAVYRR</sequence>
<dbReference type="STRING" id="91360.SAMN05660330_01508"/>
<keyword evidence="2" id="KW-0808">Transferase</keyword>
<dbReference type="EMBL" id="FNJI01000008">
    <property type="protein sequence ID" value="SDO97917.1"/>
    <property type="molecule type" value="Genomic_DNA"/>
</dbReference>
<gene>
    <name evidence="2" type="ORF">SAMN05660330_01508</name>
</gene>
<feature type="domain" description="Gamma-glutamylcyclotransferase AIG2-like" evidence="1">
    <location>
        <begin position="4"/>
        <end position="116"/>
    </location>
</feature>
<dbReference type="RefSeq" id="WP_218121735.1">
    <property type="nucleotide sequence ID" value="NZ_FNJI01000008.1"/>
</dbReference>
<dbReference type="InterPro" id="IPR013024">
    <property type="entry name" value="GGCT-like"/>
</dbReference>
<evidence type="ECO:0000313" key="3">
    <source>
        <dbReference type="Proteomes" id="UP000199073"/>
    </source>
</evidence>
<evidence type="ECO:0000313" key="2">
    <source>
        <dbReference type="EMBL" id="SDO97917.1"/>
    </source>
</evidence>
<accession>A0A1H0NYQ8</accession>
<dbReference type="InterPro" id="IPR009288">
    <property type="entry name" value="AIG2-like_dom"/>
</dbReference>
<dbReference type="Gene3D" id="3.10.490.10">
    <property type="entry name" value="Gamma-glutamyl cyclotransferase-like"/>
    <property type="match status" value="1"/>
</dbReference>
<evidence type="ECO:0000259" key="1">
    <source>
        <dbReference type="Pfam" id="PF06094"/>
    </source>
</evidence>